<keyword evidence="13" id="KW-1185">Reference proteome</keyword>
<comment type="similarity">
    <text evidence="9">Belongs to the glycosyl hydrolase 10 (cellulase F) family.</text>
</comment>
<dbReference type="GO" id="GO:0031176">
    <property type="term" value="F:endo-1,4-beta-xylanase activity"/>
    <property type="evidence" value="ECO:0007669"/>
    <property type="project" value="UniProtKB-EC"/>
</dbReference>
<dbReference type="GO" id="GO:0004423">
    <property type="term" value="F:iduronate-2-sulfatase activity"/>
    <property type="evidence" value="ECO:0007669"/>
    <property type="project" value="InterPro"/>
</dbReference>
<dbReference type="RefSeq" id="WP_163963207.1">
    <property type="nucleotide sequence ID" value="NZ_JAAGNX010000001.1"/>
</dbReference>
<dbReference type="GO" id="GO:0000272">
    <property type="term" value="P:polysaccharide catabolic process"/>
    <property type="evidence" value="ECO:0007669"/>
    <property type="project" value="UniProtKB-KW"/>
</dbReference>
<accession>A0A6B2LYW3</accession>
<feature type="domain" description="GH10" evidence="11">
    <location>
        <begin position="478"/>
        <end position="811"/>
    </location>
</feature>
<name>A0A6B2LYW3_9BACT</name>
<keyword evidence="6" id="KW-0106">Calcium</keyword>
<keyword evidence="7 9" id="KW-0119">Carbohydrate metabolism</keyword>
<dbReference type="SMART" id="SM00633">
    <property type="entry name" value="Glyco_10"/>
    <property type="match status" value="1"/>
</dbReference>
<evidence type="ECO:0000256" key="5">
    <source>
        <dbReference type="ARBA" id="ARBA00022801"/>
    </source>
</evidence>
<comment type="similarity">
    <text evidence="2">Belongs to the sulfatase family.</text>
</comment>
<dbReference type="Gene3D" id="3.40.720.10">
    <property type="entry name" value="Alkaline Phosphatase, subunit A"/>
    <property type="match status" value="2"/>
</dbReference>
<dbReference type="EC" id="3.2.1.8" evidence="9"/>
<dbReference type="PRINTS" id="PR00134">
    <property type="entry name" value="GLHYDRLASE10"/>
</dbReference>
<dbReference type="Gene3D" id="3.20.20.80">
    <property type="entry name" value="Glycosidases"/>
    <property type="match status" value="1"/>
</dbReference>
<evidence type="ECO:0000256" key="3">
    <source>
        <dbReference type="ARBA" id="ARBA00022723"/>
    </source>
</evidence>
<evidence type="ECO:0000256" key="2">
    <source>
        <dbReference type="ARBA" id="ARBA00008779"/>
    </source>
</evidence>
<keyword evidence="9" id="KW-0326">Glycosidase</keyword>
<dbReference type="Pfam" id="PF00331">
    <property type="entry name" value="Glyco_hydro_10"/>
    <property type="match status" value="1"/>
</dbReference>
<dbReference type="InterPro" id="IPR000917">
    <property type="entry name" value="Sulfatase_N"/>
</dbReference>
<protein>
    <recommendedName>
        <fullName evidence="9">Beta-xylanase</fullName>
        <ecNumber evidence="9">3.2.1.8</ecNumber>
    </recommendedName>
</protein>
<comment type="catalytic activity">
    <reaction evidence="9">
        <text>Endohydrolysis of (1-&gt;4)-beta-D-xylosidic linkages in xylans.</text>
        <dbReference type="EC" id="3.2.1.8"/>
    </reaction>
</comment>
<feature type="signal peptide" evidence="10">
    <location>
        <begin position="1"/>
        <end position="21"/>
    </location>
</feature>
<evidence type="ECO:0000256" key="4">
    <source>
        <dbReference type="ARBA" id="ARBA00022729"/>
    </source>
</evidence>
<comment type="caution">
    <text evidence="12">The sequence shown here is derived from an EMBL/GenBank/DDBJ whole genome shotgun (WGS) entry which is preliminary data.</text>
</comment>
<dbReference type="GO" id="GO:0005737">
    <property type="term" value="C:cytoplasm"/>
    <property type="evidence" value="ECO:0007669"/>
    <property type="project" value="TreeGrafter"/>
</dbReference>
<dbReference type="SUPFAM" id="SSF51445">
    <property type="entry name" value="(Trans)glycosidases"/>
    <property type="match status" value="1"/>
</dbReference>
<dbReference type="SUPFAM" id="SSF53649">
    <property type="entry name" value="Alkaline phosphatase-like"/>
    <property type="match status" value="2"/>
</dbReference>
<comment type="cofactor">
    <cofactor evidence="1">
        <name>Ca(2+)</name>
        <dbReference type="ChEBI" id="CHEBI:29108"/>
    </cofactor>
</comment>
<dbReference type="InterPro" id="IPR001000">
    <property type="entry name" value="GH10_dom"/>
</dbReference>
<keyword evidence="12" id="KW-0808">Transferase</keyword>
<dbReference type="GO" id="GO:0046872">
    <property type="term" value="F:metal ion binding"/>
    <property type="evidence" value="ECO:0007669"/>
    <property type="project" value="UniProtKB-KW"/>
</dbReference>
<keyword evidence="3" id="KW-0479">Metal-binding</keyword>
<evidence type="ECO:0000313" key="13">
    <source>
        <dbReference type="Proteomes" id="UP000478417"/>
    </source>
</evidence>
<evidence type="ECO:0000256" key="1">
    <source>
        <dbReference type="ARBA" id="ARBA00001913"/>
    </source>
</evidence>
<dbReference type="PANTHER" id="PTHR45953">
    <property type="entry name" value="IDURONATE 2-SULFATASE"/>
    <property type="match status" value="1"/>
</dbReference>
<dbReference type="CDD" id="cd16030">
    <property type="entry name" value="iduronate-2-sulfatase"/>
    <property type="match status" value="1"/>
</dbReference>
<evidence type="ECO:0000313" key="12">
    <source>
        <dbReference type="EMBL" id="NDV61881.1"/>
    </source>
</evidence>
<dbReference type="InterPro" id="IPR017850">
    <property type="entry name" value="Alkaline_phosphatase_core_sf"/>
</dbReference>
<feature type="chain" id="PRO_5025535422" description="Beta-xylanase" evidence="10">
    <location>
        <begin position="22"/>
        <end position="1285"/>
    </location>
</feature>
<dbReference type="Proteomes" id="UP000478417">
    <property type="component" value="Unassembled WGS sequence"/>
</dbReference>
<dbReference type="PANTHER" id="PTHR45953:SF1">
    <property type="entry name" value="IDURONATE 2-SULFATASE"/>
    <property type="match status" value="1"/>
</dbReference>
<reference evidence="12 13" key="1">
    <citation type="submission" date="2020-02" db="EMBL/GenBank/DDBJ databases">
        <title>Albibacoteraceae fam. nov., the first described family within the subdivision 4 Verrucomicrobia.</title>
        <authorList>
            <person name="Xi F."/>
        </authorList>
    </citation>
    <scope>NUCLEOTIDE SEQUENCE [LARGE SCALE GENOMIC DNA]</scope>
    <source>
        <strain evidence="12 13">CK1056</strain>
    </source>
</reference>
<proteinExistence type="inferred from homology"/>
<keyword evidence="5 9" id="KW-0378">Hydrolase</keyword>
<dbReference type="GO" id="GO:0016740">
    <property type="term" value="F:transferase activity"/>
    <property type="evidence" value="ECO:0007669"/>
    <property type="project" value="UniProtKB-KW"/>
</dbReference>
<dbReference type="InterPro" id="IPR017853">
    <property type="entry name" value="GH"/>
</dbReference>
<evidence type="ECO:0000256" key="9">
    <source>
        <dbReference type="RuleBase" id="RU361174"/>
    </source>
</evidence>
<evidence type="ECO:0000256" key="8">
    <source>
        <dbReference type="ARBA" id="ARBA00023326"/>
    </source>
</evidence>
<dbReference type="PROSITE" id="PS51760">
    <property type="entry name" value="GH10_2"/>
    <property type="match status" value="1"/>
</dbReference>
<dbReference type="Pfam" id="PF00884">
    <property type="entry name" value="Sulfatase"/>
    <property type="match status" value="2"/>
</dbReference>
<dbReference type="EMBL" id="JAAGNX010000001">
    <property type="protein sequence ID" value="NDV61881.1"/>
    <property type="molecule type" value="Genomic_DNA"/>
</dbReference>
<dbReference type="InterPro" id="IPR035874">
    <property type="entry name" value="IDS"/>
</dbReference>
<keyword evidence="8 9" id="KW-0624">Polysaccharide degradation</keyword>
<evidence type="ECO:0000256" key="6">
    <source>
        <dbReference type="ARBA" id="ARBA00022837"/>
    </source>
</evidence>
<gene>
    <name evidence="12" type="ORF">G0Q06_05410</name>
</gene>
<dbReference type="CDD" id="cd16027">
    <property type="entry name" value="SGSH"/>
    <property type="match status" value="1"/>
</dbReference>
<evidence type="ECO:0000259" key="11">
    <source>
        <dbReference type="PROSITE" id="PS51760"/>
    </source>
</evidence>
<organism evidence="12 13">
    <name type="scientific">Oceanipulchritudo coccoides</name>
    <dbReference type="NCBI Taxonomy" id="2706888"/>
    <lineage>
        <taxon>Bacteria</taxon>
        <taxon>Pseudomonadati</taxon>
        <taxon>Verrucomicrobiota</taxon>
        <taxon>Opitutia</taxon>
        <taxon>Puniceicoccales</taxon>
        <taxon>Oceanipulchritudinaceae</taxon>
        <taxon>Oceanipulchritudo</taxon>
    </lineage>
</organism>
<evidence type="ECO:0000256" key="10">
    <source>
        <dbReference type="SAM" id="SignalP"/>
    </source>
</evidence>
<sequence>MKLLPLTLLLISSFAAISGFAGERPNILFIAVDDLRLQSTVYGQNQMKTPGLSRLADESVVFSRAYCSVPVCGASRASLMTGVRPTADRFFNYYTRKDRDLPEVPSVAKWFKDHGYTTISNGKIYHHTDDDLVAWSERPWGPPSKGIGWQGYLTEESKTMILANQTAENPNQIIGPATENADVDDNMYPDGMLADKAIEDLKRFAKSGEPFFLGVGFWKPHLPFNAPKKYWDLYNPEDIELADNPYQPKDSPDAAMHRFGELRDMYGDIPQDGPISDELARRLIHGYFAAVSYSDAQINKLLDTLEETGLAENTIVVLWGDHGYHLGEHGLWCKHANFDRTMNAPLIVKAPGIKGGVKTSAITEFIDIYPTLCELADLPIPGHLDGKSFVSELREPDNQFKEYAYSRYHWGESIISDQHIYTEWINQSGELYGRMLYDHENDPAENLNVSESPEYAGVVEAMKSQLEDVRQSIAKKDFNVSGSIKKTYADYFPVGTAISYREVMEADPERLSLIKNNFSILTAENCFKWDAIHPEEDRYDFVQADKVAEFARANGYKLWGHVLVWHHQTPEWIFKDGDSTASRELVLKRMREHIHTVMNRYKDVIYGWDVVNEAISDEEDVFLYPSKWLEIVGEDFIEKAFLYAMEAGTGALLSYNDYSLPDPPKRKKLVRLISGLLEKGIQVDTVGFQSHYNLYYPELEELAKSIKAVSNMGLKVSVSEIDMSVFDMGDKSDRYSGGLPGELEIYQGIKYANLMSLYQEYAGDLERVTFWGIYDADNWRNYWPVDRRTDYAGLINREGRAKSAYSAVINPSAYLEEHSAIEEPVSPHLLEEQASTNVIRPDLFFYLADDQNYWDYGFAGNDKVSTPNVDKLVNESLLFTRAYTSMAICSPSRNSLYTGLYPLRNGCYMNHIRSRNDIRSVAQYLKDLGYTVILAGKSHVNPNSVFDWSHHWPTVPVRGEKGGRLPLEKVEEFLRTKEGPACVFFASEFPHGPYPDMPALDESEFSPKPYQSNNFRARKRTAGYYENIRKDDQQLGQLVEMLKGTGNWENDVFFYASDHGIDGKYTTFDRGLRVPLIMRWKGQASPGGEIDALVHFVDIVPTMVEIAGGEANESLDGTSILPLVKGDADAIHEAVYGLQTYQNIQDTRVFPGRSITTGRYKLSINFNAVEALEKNYGDNTVVNEFLQLGAQKDHWRRFIELYDLSADPFEQDNLGKKPEFKELRQQLMVQLLQWMGEQGDFIELGKPLPLLKPTLHPLDKTTRFKNVPGHLEGRLKPSDYMQDHY</sequence>
<keyword evidence="4 10" id="KW-0732">Signal</keyword>
<evidence type="ECO:0000256" key="7">
    <source>
        <dbReference type="ARBA" id="ARBA00023277"/>
    </source>
</evidence>